<evidence type="ECO:0000256" key="10">
    <source>
        <dbReference type="ARBA" id="ARBA00022827"/>
    </source>
</evidence>
<comment type="pathway">
    <text evidence="5">Cell wall biogenesis; peptidoglycan biosynthesis.</text>
</comment>
<keyword evidence="9" id="KW-0285">Flavoprotein</keyword>
<evidence type="ECO:0000256" key="1">
    <source>
        <dbReference type="ARBA" id="ARBA00001974"/>
    </source>
</evidence>
<evidence type="ECO:0000256" key="5">
    <source>
        <dbReference type="ARBA" id="ARBA00004752"/>
    </source>
</evidence>
<evidence type="ECO:0000256" key="12">
    <source>
        <dbReference type="ARBA" id="ARBA00022960"/>
    </source>
</evidence>
<evidence type="ECO:0000256" key="3">
    <source>
        <dbReference type="ARBA" id="ARBA00004477"/>
    </source>
</evidence>
<dbReference type="PROSITE" id="PS51387">
    <property type="entry name" value="FAD_PCMH"/>
    <property type="match status" value="1"/>
</dbReference>
<dbReference type="GO" id="GO:0005829">
    <property type="term" value="C:cytosol"/>
    <property type="evidence" value="ECO:0007669"/>
    <property type="project" value="TreeGrafter"/>
</dbReference>
<dbReference type="InterPro" id="IPR011601">
    <property type="entry name" value="MurB_C"/>
</dbReference>
<keyword evidence="18" id="KW-0472">Membrane</keyword>
<protein>
    <recommendedName>
        <fullName evidence="6">UDP-N-acetylmuramate dehydrogenase</fullName>
        <ecNumber evidence="6">1.3.1.98</ecNumber>
    </recommendedName>
</protein>
<feature type="transmembrane region" description="Helical" evidence="18">
    <location>
        <begin position="487"/>
        <end position="505"/>
    </location>
</feature>
<evidence type="ECO:0000313" key="20">
    <source>
        <dbReference type="EMBL" id="KAJ9617499.1"/>
    </source>
</evidence>
<dbReference type="EMBL" id="JAPDRN010000161">
    <property type="protein sequence ID" value="KAJ9617499.1"/>
    <property type="molecule type" value="Genomic_DNA"/>
</dbReference>
<dbReference type="Gene3D" id="1.10.3730.20">
    <property type="match status" value="2"/>
</dbReference>
<dbReference type="GO" id="GO:0051301">
    <property type="term" value="P:cell division"/>
    <property type="evidence" value="ECO:0007669"/>
    <property type="project" value="UniProtKB-KW"/>
</dbReference>
<feature type="transmembrane region" description="Helical" evidence="18">
    <location>
        <begin position="409"/>
        <end position="427"/>
    </location>
</feature>
<comment type="caution">
    <text evidence="20">The sequence shown here is derived from an EMBL/GenBank/DDBJ whole genome shotgun (WGS) entry which is preliminary data.</text>
</comment>
<keyword evidence="18" id="KW-0812">Transmembrane</keyword>
<evidence type="ECO:0000259" key="19">
    <source>
        <dbReference type="PROSITE" id="PS51387"/>
    </source>
</evidence>
<dbReference type="GO" id="GO:0008762">
    <property type="term" value="F:UDP-N-acetylmuramate dehydrogenase activity"/>
    <property type="evidence" value="ECO:0007669"/>
    <property type="project" value="UniProtKB-EC"/>
</dbReference>
<dbReference type="SUPFAM" id="SSF56176">
    <property type="entry name" value="FAD-binding/transporter-associated domain-like"/>
    <property type="match status" value="1"/>
</dbReference>
<dbReference type="InterPro" id="IPR000620">
    <property type="entry name" value="EamA_dom"/>
</dbReference>
<dbReference type="InterPro" id="IPR036318">
    <property type="entry name" value="FAD-bd_PCMH-like_sf"/>
</dbReference>
<keyword evidence="8" id="KW-0132">Cell division</keyword>
<dbReference type="InterPro" id="IPR003170">
    <property type="entry name" value="MurB"/>
</dbReference>
<comment type="subcellular location">
    <subcellularLocation>
        <location evidence="4">Cytoplasm</location>
    </subcellularLocation>
    <subcellularLocation>
        <location evidence="3">Endoplasmic reticulum membrane</location>
        <topology evidence="3">Multi-pass membrane protein</topology>
    </subcellularLocation>
</comment>
<dbReference type="GO" id="GO:0071555">
    <property type="term" value="P:cell wall organization"/>
    <property type="evidence" value="ECO:0007669"/>
    <property type="project" value="UniProtKB-KW"/>
</dbReference>
<evidence type="ECO:0000256" key="16">
    <source>
        <dbReference type="ARBA" id="ARBA00023316"/>
    </source>
</evidence>
<dbReference type="InterPro" id="IPR016166">
    <property type="entry name" value="FAD-bd_PCMH"/>
</dbReference>
<evidence type="ECO:0000256" key="6">
    <source>
        <dbReference type="ARBA" id="ARBA00012518"/>
    </source>
</evidence>
<dbReference type="Pfam" id="PF01565">
    <property type="entry name" value="FAD_binding_4"/>
    <property type="match status" value="1"/>
</dbReference>
<keyword evidence="15" id="KW-0131">Cell cycle</keyword>
<evidence type="ECO:0000256" key="7">
    <source>
        <dbReference type="ARBA" id="ARBA00022490"/>
    </source>
</evidence>
<keyword evidence="16" id="KW-0961">Cell wall biogenesis/degradation</keyword>
<evidence type="ECO:0000256" key="13">
    <source>
        <dbReference type="ARBA" id="ARBA00022984"/>
    </source>
</evidence>
<dbReference type="NCBIfam" id="NF000755">
    <property type="entry name" value="PRK00046.1"/>
    <property type="match status" value="1"/>
</dbReference>
<keyword evidence="13" id="KW-0573">Peptidoglycan synthesis</keyword>
<dbReference type="SUPFAM" id="SSF103481">
    <property type="entry name" value="Multidrug resistance efflux transporter EmrE"/>
    <property type="match status" value="2"/>
</dbReference>
<dbReference type="Gene3D" id="3.90.78.10">
    <property type="entry name" value="UDP-N-acetylenolpyruvoylglucosamine reductase, C-terminal domain"/>
    <property type="match status" value="1"/>
</dbReference>
<evidence type="ECO:0000256" key="18">
    <source>
        <dbReference type="SAM" id="Phobius"/>
    </source>
</evidence>
<keyword evidence="11" id="KW-0521">NADP</keyword>
<dbReference type="Pfam" id="PF00892">
    <property type="entry name" value="EamA"/>
    <property type="match status" value="2"/>
</dbReference>
<dbReference type="Gene3D" id="3.30.43.10">
    <property type="entry name" value="Uridine Diphospho-n-acetylenolpyruvylglucosamine Reductase, domain 2"/>
    <property type="match status" value="1"/>
</dbReference>
<feature type="transmembrane region" description="Helical" evidence="18">
    <location>
        <begin position="574"/>
        <end position="593"/>
    </location>
</feature>
<keyword evidence="14" id="KW-0560">Oxidoreductase</keyword>
<dbReference type="InterPro" id="IPR016169">
    <property type="entry name" value="FAD-bd_PCMH_sub2"/>
</dbReference>
<dbReference type="EC" id="1.3.1.98" evidence="6"/>
<dbReference type="InterPro" id="IPR016167">
    <property type="entry name" value="FAD-bd_PCMH_sub1"/>
</dbReference>
<dbReference type="SUPFAM" id="SSF56194">
    <property type="entry name" value="Uridine diphospho-N-Acetylenolpyruvylglucosamine reductase, MurB, C-terminal domain"/>
    <property type="match status" value="1"/>
</dbReference>
<feature type="transmembrane region" description="Helical" evidence="18">
    <location>
        <begin position="349"/>
        <end position="367"/>
    </location>
</feature>
<dbReference type="GO" id="GO:0008360">
    <property type="term" value="P:regulation of cell shape"/>
    <property type="evidence" value="ECO:0007669"/>
    <property type="project" value="UniProtKB-KW"/>
</dbReference>
<dbReference type="NCBIfam" id="NF010478">
    <property type="entry name" value="PRK13903.1"/>
    <property type="match status" value="1"/>
</dbReference>
<feature type="transmembrane region" description="Helical" evidence="18">
    <location>
        <begin position="517"/>
        <end position="538"/>
    </location>
</feature>
<evidence type="ECO:0000256" key="11">
    <source>
        <dbReference type="ARBA" id="ARBA00022857"/>
    </source>
</evidence>
<accession>A0AA38XQ14</accession>
<keyword evidence="12" id="KW-0133">Cell shape</keyword>
<organism evidence="20">
    <name type="scientific">Knufia peltigerae</name>
    <dbReference type="NCBI Taxonomy" id="1002370"/>
    <lineage>
        <taxon>Eukaryota</taxon>
        <taxon>Fungi</taxon>
        <taxon>Dikarya</taxon>
        <taxon>Ascomycota</taxon>
        <taxon>Pezizomycotina</taxon>
        <taxon>Eurotiomycetes</taxon>
        <taxon>Chaetothyriomycetidae</taxon>
        <taxon>Chaetothyriales</taxon>
        <taxon>Trichomeriaceae</taxon>
        <taxon>Knufia</taxon>
    </lineage>
</organism>
<reference evidence="20" key="1">
    <citation type="submission" date="2022-10" db="EMBL/GenBank/DDBJ databases">
        <title>Culturing micro-colonial fungi from biological soil crusts in the Mojave desert and describing Neophaeococcomyces mojavensis, and introducing the new genera and species Taxawa tesnikishii.</title>
        <authorList>
            <person name="Kurbessoian T."/>
            <person name="Stajich J.E."/>
        </authorList>
    </citation>
    <scope>NUCLEOTIDE SEQUENCE</scope>
    <source>
        <strain evidence="20">TK_35</strain>
    </source>
</reference>
<comment type="catalytic activity">
    <reaction evidence="17">
        <text>UDP-N-acetyl-alpha-D-muramate + NADP(+) = UDP-N-acetyl-3-O-(1-carboxyvinyl)-alpha-D-glucosamine + NADPH + H(+)</text>
        <dbReference type="Rhea" id="RHEA:12248"/>
        <dbReference type="ChEBI" id="CHEBI:15378"/>
        <dbReference type="ChEBI" id="CHEBI:57783"/>
        <dbReference type="ChEBI" id="CHEBI:58349"/>
        <dbReference type="ChEBI" id="CHEBI:68483"/>
        <dbReference type="ChEBI" id="CHEBI:70757"/>
        <dbReference type="EC" id="1.3.1.98"/>
    </reaction>
</comment>
<keyword evidence="18" id="KW-1133">Transmembrane helix</keyword>
<evidence type="ECO:0000256" key="2">
    <source>
        <dbReference type="ARBA" id="ARBA00003921"/>
    </source>
</evidence>
<dbReference type="PANTHER" id="PTHR21071">
    <property type="entry name" value="UDP-N-ACETYLENOLPYRUVOYLGLUCOSAMINE REDUCTASE"/>
    <property type="match status" value="1"/>
</dbReference>
<dbReference type="InterPro" id="IPR036635">
    <property type="entry name" value="MurB_C_sf"/>
</dbReference>
<dbReference type="NCBIfam" id="TIGR00179">
    <property type="entry name" value="murB"/>
    <property type="match status" value="1"/>
</dbReference>
<evidence type="ECO:0000256" key="9">
    <source>
        <dbReference type="ARBA" id="ARBA00022630"/>
    </source>
</evidence>
<evidence type="ECO:0000256" key="4">
    <source>
        <dbReference type="ARBA" id="ARBA00004496"/>
    </source>
</evidence>
<dbReference type="Gene3D" id="3.30.465.10">
    <property type="match status" value="1"/>
</dbReference>
<keyword evidence="7" id="KW-0963">Cytoplasm</keyword>
<dbReference type="GO" id="GO:0016020">
    <property type="term" value="C:membrane"/>
    <property type="evidence" value="ECO:0007669"/>
    <property type="project" value="InterPro"/>
</dbReference>
<evidence type="ECO:0000256" key="17">
    <source>
        <dbReference type="ARBA" id="ARBA00048914"/>
    </source>
</evidence>
<gene>
    <name evidence="20" type="ORF">H2204_013761</name>
</gene>
<dbReference type="AlphaFoldDB" id="A0AA38XQ14"/>
<dbReference type="Pfam" id="PF02873">
    <property type="entry name" value="MurB_C"/>
    <property type="match status" value="1"/>
</dbReference>
<feature type="transmembrane region" description="Helical" evidence="18">
    <location>
        <begin position="544"/>
        <end position="562"/>
    </location>
</feature>
<dbReference type="HAMAP" id="MF_00037">
    <property type="entry name" value="MurB"/>
    <property type="match status" value="1"/>
</dbReference>
<name>A0AA38XQ14_9EURO</name>
<feature type="transmembrane region" description="Helical" evidence="18">
    <location>
        <begin position="463"/>
        <end position="481"/>
    </location>
</feature>
<evidence type="ECO:0000256" key="14">
    <source>
        <dbReference type="ARBA" id="ARBA00023002"/>
    </source>
</evidence>
<feature type="domain" description="FAD-binding PCMH-type" evidence="19">
    <location>
        <begin position="29"/>
        <end position="199"/>
    </location>
</feature>
<keyword evidence="10" id="KW-0274">FAD</keyword>
<evidence type="ECO:0000256" key="15">
    <source>
        <dbReference type="ARBA" id="ARBA00023306"/>
    </source>
</evidence>
<evidence type="ECO:0000256" key="8">
    <source>
        <dbReference type="ARBA" id="ARBA00022618"/>
    </source>
</evidence>
<feature type="transmembrane region" description="Helical" evidence="18">
    <location>
        <begin position="433"/>
        <end position="454"/>
    </location>
</feature>
<comment type="cofactor">
    <cofactor evidence="1">
        <name>FAD</name>
        <dbReference type="ChEBI" id="CHEBI:57692"/>
    </cofactor>
</comment>
<feature type="transmembrane region" description="Helical" evidence="18">
    <location>
        <begin position="599"/>
        <end position="616"/>
    </location>
</feature>
<comment type="function">
    <text evidence="2">Cell wall formation.</text>
</comment>
<dbReference type="GO" id="GO:0071949">
    <property type="term" value="F:FAD binding"/>
    <property type="evidence" value="ECO:0007669"/>
    <property type="project" value="InterPro"/>
</dbReference>
<sequence length="639" mass="69060">MDDTNNTAAPLRWTLTRNAPLQALNTFHVQANAAQLLELHDAALLPEVLALPDVADGPLLVLGSGSNVLIADDLPGTVLVFGNREISFLEHRADHAVIRAGAGVSWHGLVMWSLQEGLSGLENLALIPGTAGASPIQNIGAYGAQVGEFIQTVEAWDCLEKTWVRLDNEQCGFAYRDSVFKQQPDRYLITAIELKLPLLHDLRMGYAGIREELQAQGVELPSAVDVANAVIAIRRRKLPDPDVLGNAGSFFKNPMLPLEQVEVLLQHFPELPVFPADRDDRRKVSAAWMIESCGWKGFREGDAGVAPSHALVLVNHGNATGTELLALARRISASVLEKFGVPIEPEPRLLGAQCTMAFGLMAVAIRYATRYVPTQEVAFFRNAFGLLALLPMLLRPGHAPLKTQQLPRYFVRSAIGLGSMLCAFWALGHLPLAQAVSLSYSTPLFVTIAAVLWLGETVRVRRWAAVVVGFIGVLVIVRPGTAGFTSGSLIAVAAAVLSSLVAIQIKQLTRIDSADTVVLYTYVFWVPLSLIPALFVWVWPAGIAWVWLLATGVLGTIGQLLWTRALRLGEVSALTPISFLQLPLVTLCGWLLFAETVDRWTIIGAGIILAANAYIAHREAVLSRRAASVAASAAAKPAE</sequence>
<proteinExistence type="inferred from homology"/>
<dbReference type="InterPro" id="IPR006094">
    <property type="entry name" value="Oxid_FAD_bind_N"/>
</dbReference>
<dbReference type="PANTHER" id="PTHR21071:SF4">
    <property type="entry name" value="UDP-N-ACETYLENOLPYRUVOYLGLUCOSAMINE REDUCTASE"/>
    <property type="match status" value="1"/>
</dbReference>
<dbReference type="InterPro" id="IPR037185">
    <property type="entry name" value="EmrE-like"/>
</dbReference>